<dbReference type="Pfam" id="PF08636">
    <property type="entry name" value="Pkr1"/>
    <property type="match status" value="1"/>
</dbReference>
<dbReference type="PANTHER" id="PTHR28251">
    <property type="entry name" value="V-TYPE ATPASE ASSEMBLY FACTOR PKR1"/>
    <property type="match status" value="1"/>
</dbReference>
<dbReference type="InterPro" id="IPR013945">
    <property type="entry name" value="Pkr1"/>
</dbReference>
<keyword evidence="1" id="KW-0472">Membrane</keyword>
<keyword evidence="1" id="KW-0812">Transmembrane</keyword>
<evidence type="ECO:0000313" key="2">
    <source>
        <dbReference type="EMBL" id="CAL1702146.1"/>
    </source>
</evidence>
<gene>
    <name evidence="2" type="ORF">GFSPODELE1_LOCUS3904</name>
</gene>
<keyword evidence="1" id="KW-1133">Transmembrane helix</keyword>
<dbReference type="PANTHER" id="PTHR28251:SF1">
    <property type="entry name" value="V-TYPE ATPASE ASSEMBLY FACTOR PKR1"/>
    <property type="match status" value="1"/>
</dbReference>
<keyword evidence="3" id="KW-1185">Reference proteome</keyword>
<proteinExistence type="predicted"/>
<sequence length="104" mass="11275">MAEEASSESDPTSSEVDFMSNILAPGSSMHPTFLLILDGAFAVLLFVLLGMAVLTKGNIHVLALIAIEGCLWASVKWFVNEFQKAQANLPPANKPEKNDEVKEE</sequence>
<accession>A0ABP1D2P0</accession>
<evidence type="ECO:0000313" key="3">
    <source>
        <dbReference type="Proteomes" id="UP001497453"/>
    </source>
</evidence>
<evidence type="ECO:0000256" key="1">
    <source>
        <dbReference type="SAM" id="Phobius"/>
    </source>
</evidence>
<organism evidence="2 3">
    <name type="scientific">Somion occarium</name>
    <dbReference type="NCBI Taxonomy" id="3059160"/>
    <lineage>
        <taxon>Eukaryota</taxon>
        <taxon>Fungi</taxon>
        <taxon>Dikarya</taxon>
        <taxon>Basidiomycota</taxon>
        <taxon>Agaricomycotina</taxon>
        <taxon>Agaricomycetes</taxon>
        <taxon>Polyporales</taxon>
        <taxon>Cerrenaceae</taxon>
        <taxon>Somion</taxon>
    </lineage>
</organism>
<protein>
    <submittedName>
        <fullName evidence="2">Uncharacterized protein</fullName>
    </submittedName>
</protein>
<name>A0ABP1D2P0_9APHY</name>
<feature type="transmembrane region" description="Helical" evidence="1">
    <location>
        <begin position="33"/>
        <end position="54"/>
    </location>
</feature>
<dbReference type="EMBL" id="OZ037945">
    <property type="protein sequence ID" value="CAL1702146.1"/>
    <property type="molecule type" value="Genomic_DNA"/>
</dbReference>
<reference evidence="3" key="1">
    <citation type="submission" date="2024-04" db="EMBL/GenBank/DDBJ databases">
        <authorList>
            <person name="Shaw F."/>
            <person name="Minotto A."/>
        </authorList>
    </citation>
    <scope>NUCLEOTIDE SEQUENCE [LARGE SCALE GENOMIC DNA]</scope>
</reference>
<dbReference type="Proteomes" id="UP001497453">
    <property type="component" value="Chromosome 2"/>
</dbReference>